<name>A0A409YD01_9AGAR</name>
<accession>A0A409YD01</accession>
<dbReference type="Proteomes" id="UP000284842">
    <property type="component" value="Unassembled WGS sequence"/>
</dbReference>
<comment type="caution">
    <text evidence="1">The sequence shown here is derived from an EMBL/GenBank/DDBJ whole genome shotgun (WGS) entry which is preliminary data.</text>
</comment>
<dbReference type="OrthoDB" id="539213at2759"/>
<dbReference type="InterPro" id="IPR036770">
    <property type="entry name" value="Ankyrin_rpt-contain_sf"/>
</dbReference>
<dbReference type="InParanoid" id="A0A409YD01"/>
<gene>
    <name evidence="1" type="ORF">CVT24_000370</name>
</gene>
<reference evidence="1 2" key="1">
    <citation type="journal article" date="2018" name="Evol. Lett.">
        <title>Horizontal gene cluster transfer increased hallucinogenic mushroom diversity.</title>
        <authorList>
            <person name="Reynolds H.T."/>
            <person name="Vijayakumar V."/>
            <person name="Gluck-Thaler E."/>
            <person name="Korotkin H.B."/>
            <person name="Matheny P.B."/>
            <person name="Slot J.C."/>
        </authorList>
    </citation>
    <scope>NUCLEOTIDE SEQUENCE [LARGE SCALE GENOMIC DNA]</scope>
    <source>
        <strain evidence="1 2">2629</strain>
    </source>
</reference>
<protein>
    <submittedName>
        <fullName evidence="1">Uncharacterized protein</fullName>
    </submittedName>
</protein>
<dbReference type="Gene3D" id="1.25.40.20">
    <property type="entry name" value="Ankyrin repeat-containing domain"/>
    <property type="match status" value="1"/>
</dbReference>
<dbReference type="SUPFAM" id="SSF48403">
    <property type="entry name" value="Ankyrin repeat"/>
    <property type="match status" value="1"/>
</dbReference>
<evidence type="ECO:0000313" key="1">
    <source>
        <dbReference type="EMBL" id="PPR00885.1"/>
    </source>
</evidence>
<dbReference type="AlphaFoldDB" id="A0A409YD01"/>
<sequence>MHHHIITPNISKVLRYPLCSQKVLVAIQNLLKDSLPCRTSIQLPRRLFKFLQKKDTSWTDADHPIPFLRSIMAIPARHQPYMDSNLGYALTKAVHAKFVPLIQILLENGANPQCHNSLAVKVAIKQKDLALLKLLVERTPTRPKAGKKPKMQDRVKLDPAMLKLAVLSQAKDIVQYMYREKGVIPDMETLKKIQI</sequence>
<dbReference type="EMBL" id="NHTK01001285">
    <property type="protein sequence ID" value="PPR00885.1"/>
    <property type="molecule type" value="Genomic_DNA"/>
</dbReference>
<evidence type="ECO:0000313" key="2">
    <source>
        <dbReference type="Proteomes" id="UP000284842"/>
    </source>
</evidence>
<keyword evidence="2" id="KW-1185">Reference proteome</keyword>
<organism evidence="1 2">
    <name type="scientific">Panaeolus cyanescens</name>
    <dbReference type="NCBI Taxonomy" id="181874"/>
    <lineage>
        <taxon>Eukaryota</taxon>
        <taxon>Fungi</taxon>
        <taxon>Dikarya</taxon>
        <taxon>Basidiomycota</taxon>
        <taxon>Agaricomycotina</taxon>
        <taxon>Agaricomycetes</taxon>
        <taxon>Agaricomycetidae</taxon>
        <taxon>Agaricales</taxon>
        <taxon>Agaricineae</taxon>
        <taxon>Galeropsidaceae</taxon>
        <taxon>Panaeolus</taxon>
    </lineage>
</organism>
<proteinExistence type="predicted"/>